<evidence type="ECO:0000313" key="2">
    <source>
        <dbReference type="EMBL" id="MTV44418.1"/>
    </source>
</evidence>
<dbReference type="GO" id="GO:0005576">
    <property type="term" value="C:extracellular region"/>
    <property type="evidence" value="ECO:0007669"/>
    <property type="project" value="InterPro"/>
</dbReference>
<reference evidence="2 3" key="1">
    <citation type="submission" date="2019-11" db="EMBL/GenBank/DDBJ databases">
        <title>Growth characteristics of pneumococcus vary with the chemical composition of the capsule and with environmental conditions.</title>
        <authorList>
            <person name="Tothpal A."/>
            <person name="Desobry K."/>
            <person name="Joshi S."/>
            <person name="Wyllie A.L."/>
            <person name="Weinberger D.M."/>
        </authorList>
    </citation>
    <scope>NUCLEOTIDE SEQUENCE [LARGE SCALE GENOMIC DNA]</scope>
    <source>
        <strain evidence="3">pnumococcus09N</strain>
    </source>
</reference>
<dbReference type="GO" id="GO:0008270">
    <property type="term" value="F:zinc ion binding"/>
    <property type="evidence" value="ECO:0007669"/>
    <property type="project" value="InterPro"/>
</dbReference>
<evidence type="ECO:0000313" key="3">
    <source>
        <dbReference type="Proteomes" id="UP000467349"/>
    </source>
</evidence>
<dbReference type="Pfam" id="PF07580">
    <property type="entry name" value="Peptidase_M26_C"/>
    <property type="match status" value="1"/>
</dbReference>
<dbReference type="RefSeq" id="WP_155474337.1">
    <property type="nucleotide sequence ID" value="NZ_WNHU01000324.1"/>
</dbReference>
<dbReference type="InterPro" id="IPR011505">
    <property type="entry name" value="Peptidase_M26_C_dom"/>
</dbReference>
<feature type="non-terminal residue" evidence="2">
    <location>
        <position position="156"/>
    </location>
</feature>
<protein>
    <recommendedName>
        <fullName evidence="1">Peptidase M26 C-terminal domain-containing protein</fullName>
    </recommendedName>
</protein>
<dbReference type="GO" id="GO:0004222">
    <property type="term" value="F:metalloendopeptidase activity"/>
    <property type="evidence" value="ECO:0007669"/>
    <property type="project" value="InterPro"/>
</dbReference>
<sequence>YSIGIYDRLTSPSWKYQSMVLPLLTLPEEKTVFMIANISTIGFGAYDRYRSKVHPKGDNLNKFVEDNVREAAKRFRDHYDYWYKILEPENREKLYRSLLVYDAFKFGRDNTEDKVTYQADFETDHPAIKYFFGPAGNNVVHNGHGAYATGDAFYYM</sequence>
<accession>A0A7X3BYV6</accession>
<gene>
    <name evidence="2" type="ORF">GM545_12760</name>
</gene>
<proteinExistence type="predicted"/>
<evidence type="ECO:0000259" key="1">
    <source>
        <dbReference type="Pfam" id="PF07580"/>
    </source>
</evidence>
<feature type="domain" description="Peptidase M26 C-terminal" evidence="1">
    <location>
        <begin position="1"/>
        <end position="153"/>
    </location>
</feature>
<dbReference type="AlphaFoldDB" id="A0A7X3BYV6"/>
<name>A0A7X3BYV6_STREE</name>
<feature type="non-terminal residue" evidence="2">
    <location>
        <position position="1"/>
    </location>
</feature>
<dbReference type="EMBL" id="WNHU01000324">
    <property type="protein sequence ID" value="MTV44418.1"/>
    <property type="molecule type" value="Genomic_DNA"/>
</dbReference>
<comment type="caution">
    <text evidence="2">The sequence shown here is derived from an EMBL/GenBank/DDBJ whole genome shotgun (WGS) entry which is preliminary data.</text>
</comment>
<dbReference type="Proteomes" id="UP000467349">
    <property type="component" value="Unassembled WGS sequence"/>
</dbReference>
<organism evidence="2 3">
    <name type="scientific">Streptococcus pneumoniae</name>
    <dbReference type="NCBI Taxonomy" id="1313"/>
    <lineage>
        <taxon>Bacteria</taxon>
        <taxon>Bacillati</taxon>
        <taxon>Bacillota</taxon>
        <taxon>Bacilli</taxon>
        <taxon>Lactobacillales</taxon>
        <taxon>Streptococcaceae</taxon>
        <taxon>Streptococcus</taxon>
    </lineage>
</organism>